<dbReference type="RefSeq" id="WP_344544991.1">
    <property type="nucleotide sequence ID" value="NZ_BAAATD010000007.1"/>
</dbReference>
<dbReference type="EMBL" id="BAAATD010000007">
    <property type="protein sequence ID" value="GAA2611410.1"/>
    <property type="molecule type" value="Genomic_DNA"/>
</dbReference>
<evidence type="ECO:0000313" key="10">
    <source>
        <dbReference type="EMBL" id="GAA2611410.1"/>
    </source>
</evidence>
<evidence type="ECO:0000256" key="2">
    <source>
        <dbReference type="ARBA" id="ARBA00005988"/>
    </source>
</evidence>
<keyword evidence="3" id="KW-0645">Protease</keyword>
<dbReference type="PANTHER" id="PTHR11705">
    <property type="entry name" value="PROTEASE FAMILY M14 CARBOXYPEPTIDASE A,B"/>
    <property type="match status" value="1"/>
</dbReference>
<dbReference type="InterPro" id="IPR000834">
    <property type="entry name" value="Peptidase_M14"/>
</dbReference>
<proteinExistence type="inferred from homology"/>
<gene>
    <name evidence="10" type="ORF">GCM10010411_52340</name>
</gene>
<evidence type="ECO:0000256" key="1">
    <source>
        <dbReference type="ARBA" id="ARBA00001947"/>
    </source>
</evidence>
<evidence type="ECO:0000256" key="5">
    <source>
        <dbReference type="ARBA" id="ARBA00022833"/>
    </source>
</evidence>
<dbReference type="PROSITE" id="PS52035">
    <property type="entry name" value="PEPTIDASE_M14"/>
    <property type="match status" value="1"/>
</dbReference>
<comment type="cofactor">
    <cofactor evidence="1">
        <name>Zn(2+)</name>
        <dbReference type="ChEBI" id="CHEBI:29105"/>
    </cofactor>
</comment>
<reference evidence="10 11" key="1">
    <citation type="journal article" date="2019" name="Int. J. Syst. Evol. Microbiol.">
        <title>The Global Catalogue of Microorganisms (GCM) 10K type strain sequencing project: providing services to taxonomists for standard genome sequencing and annotation.</title>
        <authorList>
            <consortium name="The Broad Institute Genomics Platform"/>
            <consortium name="The Broad Institute Genome Sequencing Center for Infectious Disease"/>
            <person name="Wu L."/>
            <person name="Ma J."/>
        </authorList>
    </citation>
    <scope>NUCLEOTIDE SEQUENCE [LARGE SCALE GENOMIC DNA]</scope>
    <source>
        <strain evidence="10 11">JCM 6833</strain>
    </source>
</reference>
<keyword evidence="5" id="KW-0862">Zinc</keyword>
<organism evidence="10 11">
    <name type="scientific">Actinomadura fulvescens</name>
    <dbReference type="NCBI Taxonomy" id="46160"/>
    <lineage>
        <taxon>Bacteria</taxon>
        <taxon>Bacillati</taxon>
        <taxon>Actinomycetota</taxon>
        <taxon>Actinomycetes</taxon>
        <taxon>Streptosporangiales</taxon>
        <taxon>Thermomonosporaceae</taxon>
        <taxon>Actinomadura</taxon>
    </lineage>
</organism>
<keyword evidence="8" id="KW-0732">Signal</keyword>
<dbReference type="PANTHER" id="PTHR11705:SF143">
    <property type="entry name" value="SLL0236 PROTEIN"/>
    <property type="match status" value="1"/>
</dbReference>
<evidence type="ECO:0000259" key="9">
    <source>
        <dbReference type="PROSITE" id="PS52035"/>
    </source>
</evidence>
<keyword evidence="4" id="KW-0378">Hydrolase</keyword>
<keyword evidence="6" id="KW-0482">Metalloprotease</keyword>
<comment type="similarity">
    <text evidence="2 7">Belongs to the peptidase M14 family.</text>
</comment>
<dbReference type="SUPFAM" id="SSF53187">
    <property type="entry name" value="Zn-dependent exopeptidases"/>
    <property type="match status" value="1"/>
</dbReference>
<dbReference type="Pfam" id="PF00246">
    <property type="entry name" value="Peptidase_M14"/>
    <property type="match status" value="1"/>
</dbReference>
<dbReference type="Gene3D" id="3.40.630.10">
    <property type="entry name" value="Zn peptidases"/>
    <property type="match status" value="1"/>
</dbReference>
<feature type="domain" description="Peptidase M14" evidence="9">
    <location>
        <begin position="64"/>
        <end position="333"/>
    </location>
</feature>
<evidence type="ECO:0000256" key="4">
    <source>
        <dbReference type="ARBA" id="ARBA00022801"/>
    </source>
</evidence>
<evidence type="ECO:0000313" key="11">
    <source>
        <dbReference type="Proteomes" id="UP001501509"/>
    </source>
</evidence>
<dbReference type="SMART" id="SM00631">
    <property type="entry name" value="Zn_pept"/>
    <property type="match status" value="1"/>
</dbReference>
<dbReference type="Proteomes" id="UP001501509">
    <property type="component" value="Unassembled WGS sequence"/>
</dbReference>
<accession>A0ABN3Q0U1</accession>
<protein>
    <recommendedName>
        <fullName evidence="9">Peptidase M14 domain-containing protein</fullName>
    </recommendedName>
</protein>
<name>A0ABN3Q0U1_9ACTN</name>
<comment type="caution">
    <text evidence="10">The sequence shown here is derived from an EMBL/GenBank/DDBJ whole genome shotgun (WGS) entry which is preliminary data.</text>
</comment>
<feature type="chain" id="PRO_5046772377" description="Peptidase M14 domain-containing protein" evidence="8">
    <location>
        <begin position="32"/>
        <end position="370"/>
    </location>
</feature>
<evidence type="ECO:0000256" key="8">
    <source>
        <dbReference type="SAM" id="SignalP"/>
    </source>
</evidence>
<feature type="active site" description="Proton donor/acceptor" evidence="7">
    <location>
        <position position="306"/>
    </location>
</feature>
<evidence type="ECO:0000256" key="6">
    <source>
        <dbReference type="ARBA" id="ARBA00023049"/>
    </source>
</evidence>
<evidence type="ECO:0000256" key="3">
    <source>
        <dbReference type="ARBA" id="ARBA00022670"/>
    </source>
</evidence>
<sequence>MTSLPGRTARPLAGLAAFALTAGGFAAPAHAASSAAPAAPAASAASGAATAPQRAAADRNGGVRLHTNAELAKALKRIERASHGRVRVRSVGRSNEGRPLWFATLGSGSKRLMYVTQQHGDEPLGTESALKALTALGVRNDRDARRVRSKITLGILVRANPDGHQRQWRYNYDPDAKPEYGEPGKGYDINRYHNPSMRPADNPVPEAAAIRRTFDRFRPSIMVDYHMQGRYAFPPPDGREITTSILWPTNTTVPAGALRRSKQVGVRVYKSFTRAGAVVSQYPGGDYEGIARNAYGILGGASLLVELSDLPPERQRFQVHTAYVSMVDLARAAAYRRLDGIDPAAADKIPLRGPELPGARTLHAEHDHES</sequence>
<evidence type="ECO:0000256" key="7">
    <source>
        <dbReference type="PROSITE-ProRule" id="PRU01379"/>
    </source>
</evidence>
<keyword evidence="11" id="KW-1185">Reference proteome</keyword>
<feature type="signal peptide" evidence="8">
    <location>
        <begin position="1"/>
        <end position="31"/>
    </location>
</feature>